<feature type="transmembrane region" description="Helical" evidence="1">
    <location>
        <begin position="151"/>
        <end position="169"/>
    </location>
</feature>
<reference evidence="2 3" key="1">
    <citation type="submission" date="2017-12" db="EMBL/GenBank/DDBJ databases">
        <title>The draft genome sequence of Brumimicrobium saltpan LHR20.</title>
        <authorList>
            <person name="Do Z.-J."/>
            <person name="Luo H.-R."/>
        </authorList>
    </citation>
    <scope>NUCLEOTIDE SEQUENCE [LARGE SCALE GENOMIC DNA]</scope>
    <source>
        <strain evidence="2 3">LHR20</strain>
    </source>
</reference>
<name>A0A2I0R4K4_9FLAO</name>
<evidence type="ECO:0000256" key="1">
    <source>
        <dbReference type="SAM" id="Phobius"/>
    </source>
</evidence>
<keyword evidence="1" id="KW-0472">Membrane</keyword>
<keyword evidence="1" id="KW-0812">Transmembrane</keyword>
<comment type="caution">
    <text evidence="2">The sequence shown here is derived from an EMBL/GenBank/DDBJ whole genome shotgun (WGS) entry which is preliminary data.</text>
</comment>
<proteinExistence type="predicted"/>
<evidence type="ECO:0000313" key="3">
    <source>
        <dbReference type="Proteomes" id="UP000236654"/>
    </source>
</evidence>
<keyword evidence="3" id="KW-1185">Reference proteome</keyword>
<organism evidence="2 3">
    <name type="scientific">Brumimicrobium salinarum</name>
    <dbReference type="NCBI Taxonomy" id="2058658"/>
    <lineage>
        <taxon>Bacteria</taxon>
        <taxon>Pseudomonadati</taxon>
        <taxon>Bacteroidota</taxon>
        <taxon>Flavobacteriia</taxon>
        <taxon>Flavobacteriales</taxon>
        <taxon>Crocinitomicaceae</taxon>
        <taxon>Brumimicrobium</taxon>
    </lineage>
</organism>
<dbReference type="SUPFAM" id="SSF48452">
    <property type="entry name" value="TPR-like"/>
    <property type="match status" value="1"/>
</dbReference>
<gene>
    <name evidence="2" type="ORF">CW751_04490</name>
</gene>
<protein>
    <submittedName>
        <fullName evidence="2">Uncharacterized protein</fullName>
    </submittedName>
</protein>
<dbReference type="EMBL" id="PJNI01000003">
    <property type="protein sequence ID" value="PKR81320.1"/>
    <property type="molecule type" value="Genomic_DNA"/>
</dbReference>
<dbReference type="AlphaFoldDB" id="A0A2I0R4K4"/>
<feature type="transmembrane region" description="Helical" evidence="1">
    <location>
        <begin position="20"/>
        <end position="41"/>
    </location>
</feature>
<dbReference type="Gene3D" id="1.25.40.10">
    <property type="entry name" value="Tetratricopeptide repeat domain"/>
    <property type="match status" value="1"/>
</dbReference>
<sequence length="170" mass="20230">MKKSVLDYKTTLDLFKMKKILFILFCSLNILAFSQSKMVWLKTADERFEMKDYQNALIYYKKVLNDTIALSTQILPYEVQLSNRDLSKKKQERNGKKVTLEEYVEHQIGMCYKHTFDYHRAEKQFEKTQHLEGYPTDAFYYGNALKKMGKLNQLLMLLRCLYVLLLILTP</sequence>
<keyword evidence="1" id="KW-1133">Transmembrane helix</keyword>
<dbReference type="Proteomes" id="UP000236654">
    <property type="component" value="Unassembled WGS sequence"/>
</dbReference>
<evidence type="ECO:0000313" key="2">
    <source>
        <dbReference type="EMBL" id="PKR81320.1"/>
    </source>
</evidence>
<accession>A0A2I0R4K4</accession>
<dbReference type="InterPro" id="IPR011990">
    <property type="entry name" value="TPR-like_helical_dom_sf"/>
</dbReference>